<proteinExistence type="predicted"/>
<dbReference type="EMBL" id="CAJNOB010000069">
    <property type="protein sequence ID" value="CAF0704853.1"/>
    <property type="molecule type" value="Genomic_DNA"/>
</dbReference>
<dbReference type="Proteomes" id="UP000663859">
    <property type="component" value="Unassembled WGS sequence"/>
</dbReference>
<protein>
    <submittedName>
        <fullName evidence="1">Uncharacterized protein</fullName>
    </submittedName>
</protein>
<evidence type="ECO:0000313" key="1">
    <source>
        <dbReference type="EMBL" id="CAF0704853.1"/>
    </source>
</evidence>
<comment type="caution">
    <text evidence="1">The sequence shown here is derived from an EMBL/GenBank/DDBJ whole genome shotgun (WGS) entry which is preliminary data.</text>
</comment>
<accession>A0A8J2BND2</accession>
<sequence length="103" mass="11385">MAPQVGFEPTTDRLTADSSTTELLRNINMVGLNGLEPSTSRLSGVRSNQLSYRPKMERVMGIEPTTSAWKAGVLPLNYTRISYFNGATSGNRTHECQSHNLVR</sequence>
<keyword evidence="2" id="KW-1185">Reference proteome</keyword>
<dbReference type="AntiFam" id="ANF00014">
    <property type="entry name" value="tRNA translation"/>
</dbReference>
<dbReference type="AlphaFoldDB" id="A0A8J2BND2"/>
<name>A0A8J2BND2_9BACT</name>
<reference evidence="1" key="1">
    <citation type="submission" date="2021-02" db="EMBL/GenBank/DDBJ databases">
        <authorList>
            <person name="Cremers G."/>
            <person name="Picone N."/>
        </authorList>
    </citation>
    <scope>NUCLEOTIDE SEQUENCE</scope>
    <source>
        <strain evidence="1">PQ17</strain>
    </source>
</reference>
<organism evidence="1 2">
    <name type="scientific">Candidatus Methylacidithermus pantelleriae</name>
    <dbReference type="NCBI Taxonomy" id="2744239"/>
    <lineage>
        <taxon>Bacteria</taxon>
        <taxon>Pseudomonadati</taxon>
        <taxon>Verrucomicrobiota</taxon>
        <taxon>Methylacidiphilae</taxon>
        <taxon>Methylacidiphilales</taxon>
        <taxon>Methylacidiphilaceae</taxon>
        <taxon>Candidatus Methylacidithermus</taxon>
    </lineage>
</organism>
<gene>
    <name evidence="1" type="ORF">MPNT_710001</name>
</gene>
<evidence type="ECO:0000313" key="2">
    <source>
        <dbReference type="Proteomes" id="UP000663859"/>
    </source>
</evidence>